<gene>
    <name evidence="2" type="ORF">SAMN05421867_11254</name>
</gene>
<evidence type="ECO:0000256" key="1">
    <source>
        <dbReference type="SAM" id="MobiDB-lite"/>
    </source>
</evidence>
<reference evidence="2 3" key="1">
    <citation type="submission" date="2016-10" db="EMBL/GenBank/DDBJ databases">
        <authorList>
            <person name="de Groot N.N."/>
        </authorList>
    </citation>
    <scope>NUCLEOTIDE SEQUENCE [LARGE SCALE GENOMIC DNA]</scope>
    <source>
        <strain evidence="2 3">CGMCC 4.6945</strain>
    </source>
</reference>
<dbReference type="EMBL" id="FOKA01000012">
    <property type="protein sequence ID" value="SFB27789.1"/>
    <property type="molecule type" value="Genomic_DNA"/>
</dbReference>
<dbReference type="Pfam" id="PF18963">
    <property type="entry name" value="DUF5703"/>
    <property type="match status" value="1"/>
</dbReference>
<protein>
    <submittedName>
        <fullName evidence="2">Uncharacterized protein</fullName>
    </submittedName>
</protein>
<evidence type="ECO:0000313" key="3">
    <source>
        <dbReference type="Proteomes" id="UP000199012"/>
    </source>
</evidence>
<feature type="compositionally biased region" description="Gly residues" evidence="1">
    <location>
        <begin position="23"/>
        <end position="39"/>
    </location>
</feature>
<organism evidence="2 3">
    <name type="scientific">Cellulomonas marina</name>
    <dbReference type="NCBI Taxonomy" id="988821"/>
    <lineage>
        <taxon>Bacteria</taxon>
        <taxon>Bacillati</taxon>
        <taxon>Actinomycetota</taxon>
        <taxon>Actinomycetes</taxon>
        <taxon>Micrococcales</taxon>
        <taxon>Cellulomonadaceae</taxon>
        <taxon>Cellulomonas</taxon>
    </lineage>
</organism>
<evidence type="ECO:0000313" key="2">
    <source>
        <dbReference type="EMBL" id="SFB27789.1"/>
    </source>
</evidence>
<dbReference type="STRING" id="988821.SAMN05421867_11254"/>
<keyword evidence="3" id="KW-1185">Reference proteome</keyword>
<name>A0A1I0ZPQ4_9CELL</name>
<proteinExistence type="predicted"/>
<dbReference type="RefSeq" id="WP_308439506.1">
    <property type="nucleotide sequence ID" value="NZ_BONM01000009.1"/>
</dbReference>
<sequence>MRGRHDDGTDGVVPGRPFLGTGSSTGSGTGSGTGAGTAGGARVRSTWADQGAAYEYRVLTLPGSTSRSDATRLLSEQAEYGRWELARTRLFAGGLRKVWLRRRIIRVRSTLGEH</sequence>
<dbReference type="Proteomes" id="UP000199012">
    <property type="component" value="Unassembled WGS sequence"/>
</dbReference>
<dbReference type="AlphaFoldDB" id="A0A1I0ZPQ4"/>
<feature type="region of interest" description="Disordered" evidence="1">
    <location>
        <begin position="1"/>
        <end position="42"/>
    </location>
</feature>
<accession>A0A1I0ZPQ4</accession>
<dbReference type="InterPro" id="IPR043758">
    <property type="entry name" value="DUF5703"/>
</dbReference>